<dbReference type="Gene3D" id="3.30.70.660">
    <property type="entry name" value="Pseudouridine synthase I, catalytic domain, C-terminal subdomain"/>
    <property type="match status" value="1"/>
</dbReference>
<evidence type="ECO:0000256" key="6">
    <source>
        <dbReference type="PIRSR" id="PIRSR001430-2"/>
    </source>
</evidence>
<dbReference type="PIRSF" id="PIRSF001430">
    <property type="entry name" value="tRNA_psdUrid_synth"/>
    <property type="match status" value="1"/>
</dbReference>
<feature type="domain" description="Pseudouridine synthase I TruA alpha/beta" evidence="8">
    <location>
        <begin position="9"/>
        <end position="104"/>
    </location>
</feature>
<comment type="similarity">
    <text evidence="1 4 7">Belongs to the tRNA pseudouridine synthase TruA family.</text>
</comment>
<proteinExistence type="inferred from homology"/>
<reference evidence="9 10" key="1">
    <citation type="submission" date="2018-07" db="EMBL/GenBank/DDBJ databases">
        <title>Genome sequencing of Moraxellaceae gen. HYN0046.</title>
        <authorList>
            <person name="Kim M."/>
            <person name="Yi H."/>
        </authorList>
    </citation>
    <scope>NUCLEOTIDE SEQUENCE [LARGE SCALE GENOMIC DNA]</scope>
    <source>
        <strain evidence="9 10">HYN0046</strain>
    </source>
</reference>
<dbReference type="OrthoDB" id="9811823at2"/>
<accession>A0A345P7J1</accession>
<dbReference type="GO" id="GO:0003723">
    <property type="term" value="F:RNA binding"/>
    <property type="evidence" value="ECO:0007669"/>
    <property type="project" value="InterPro"/>
</dbReference>
<dbReference type="NCBIfam" id="TIGR00071">
    <property type="entry name" value="hisT_truA"/>
    <property type="match status" value="1"/>
</dbReference>
<protein>
    <recommendedName>
        <fullName evidence="4">tRNA pseudouridine synthase A</fullName>
        <ecNumber evidence="4">5.4.99.12</ecNumber>
    </recommendedName>
    <alternativeName>
        <fullName evidence="4">tRNA pseudouridine(38-40) synthase</fullName>
    </alternativeName>
    <alternativeName>
        <fullName evidence="4">tRNA pseudouridylate synthase I</fullName>
    </alternativeName>
    <alternativeName>
        <fullName evidence="4">tRNA-uridine isomerase I</fullName>
    </alternativeName>
</protein>
<keyword evidence="10" id="KW-1185">Reference proteome</keyword>
<dbReference type="SUPFAM" id="SSF55120">
    <property type="entry name" value="Pseudouridine synthase"/>
    <property type="match status" value="1"/>
</dbReference>
<comment type="catalytic activity">
    <reaction evidence="4 7">
        <text>uridine(38/39/40) in tRNA = pseudouridine(38/39/40) in tRNA</text>
        <dbReference type="Rhea" id="RHEA:22376"/>
        <dbReference type="Rhea" id="RHEA-COMP:10085"/>
        <dbReference type="Rhea" id="RHEA-COMP:10087"/>
        <dbReference type="ChEBI" id="CHEBI:65314"/>
        <dbReference type="ChEBI" id="CHEBI:65315"/>
        <dbReference type="EC" id="5.4.99.12"/>
    </reaction>
</comment>
<dbReference type="HAMAP" id="MF_00171">
    <property type="entry name" value="TruA"/>
    <property type="match status" value="1"/>
</dbReference>
<name>A0A345P7J1_9GAMM</name>
<evidence type="ECO:0000256" key="3">
    <source>
        <dbReference type="ARBA" id="ARBA00023235"/>
    </source>
</evidence>
<evidence type="ECO:0000313" key="10">
    <source>
        <dbReference type="Proteomes" id="UP000253940"/>
    </source>
</evidence>
<dbReference type="Gene3D" id="3.30.70.580">
    <property type="entry name" value="Pseudouridine synthase I, catalytic domain, N-terminal subdomain"/>
    <property type="match status" value="1"/>
</dbReference>
<feature type="active site" description="Nucleophile" evidence="4 5">
    <location>
        <position position="53"/>
    </location>
</feature>
<dbReference type="InterPro" id="IPR020103">
    <property type="entry name" value="PsdUridine_synth_cat_dom_sf"/>
</dbReference>
<dbReference type="AlphaFoldDB" id="A0A345P7J1"/>
<dbReference type="Pfam" id="PF01416">
    <property type="entry name" value="PseudoU_synth_1"/>
    <property type="match status" value="2"/>
</dbReference>
<dbReference type="Proteomes" id="UP000253940">
    <property type="component" value="Chromosome"/>
</dbReference>
<dbReference type="InterPro" id="IPR020097">
    <property type="entry name" value="PsdUridine_synth_TruA_a/b_dom"/>
</dbReference>
<dbReference type="InterPro" id="IPR001406">
    <property type="entry name" value="PsdUridine_synth_TruA"/>
</dbReference>
<evidence type="ECO:0000256" key="1">
    <source>
        <dbReference type="ARBA" id="ARBA00009375"/>
    </source>
</evidence>
<sequence>MPRLALGLEFCGSRYRGWQTQQDGVISVQETVEKALAKVANHPVTLHAAGRTDAGVHACNMIAHFDTDAIRPIRGWIRGTNSELPHDIAIRWLQPMPEAFHARFKAIARRYRYVIYNQPHRPALLNGQVTHHYHPLDLHLMQQAAQKLVGTHDFTSFRAVACQSNQPIRDVSHLTLTRHGQLIVLDIQANGFLHHMVRNIVGVLLEIGEGLRPIEWVDELLAVRDRKAAGITAPPDGLYFINAYYPAEFELPEVTLGPVWLNIDESLK</sequence>
<evidence type="ECO:0000256" key="2">
    <source>
        <dbReference type="ARBA" id="ARBA00022694"/>
    </source>
</evidence>
<comment type="function">
    <text evidence="4">Formation of pseudouridine at positions 38, 39 and 40 in the anticodon stem and loop of transfer RNAs.</text>
</comment>
<keyword evidence="2 4" id="KW-0819">tRNA processing</keyword>
<dbReference type="FunFam" id="3.30.70.580:FF:000001">
    <property type="entry name" value="tRNA pseudouridine synthase A"/>
    <property type="match status" value="1"/>
</dbReference>
<gene>
    <name evidence="4" type="primary">truA</name>
    <name evidence="9" type="ORF">HYN46_10600</name>
</gene>
<feature type="domain" description="Pseudouridine synthase I TruA alpha/beta" evidence="8">
    <location>
        <begin position="144"/>
        <end position="246"/>
    </location>
</feature>
<dbReference type="InterPro" id="IPR020094">
    <property type="entry name" value="TruA/RsuA/RluB/E/F_N"/>
</dbReference>
<comment type="subunit">
    <text evidence="4">Homodimer.</text>
</comment>
<evidence type="ECO:0000256" key="4">
    <source>
        <dbReference type="HAMAP-Rule" id="MF_00171"/>
    </source>
</evidence>
<dbReference type="PANTHER" id="PTHR11142">
    <property type="entry name" value="PSEUDOURIDYLATE SYNTHASE"/>
    <property type="match status" value="1"/>
</dbReference>
<dbReference type="RefSeq" id="WP_114899359.1">
    <property type="nucleotide sequence ID" value="NZ_CP031222.1"/>
</dbReference>
<organism evidence="9 10">
    <name type="scientific">Aquirhabdus parva</name>
    <dbReference type="NCBI Taxonomy" id="2283318"/>
    <lineage>
        <taxon>Bacteria</taxon>
        <taxon>Pseudomonadati</taxon>
        <taxon>Pseudomonadota</taxon>
        <taxon>Gammaproteobacteria</taxon>
        <taxon>Moraxellales</taxon>
        <taxon>Moraxellaceae</taxon>
        <taxon>Aquirhabdus</taxon>
    </lineage>
</organism>
<dbReference type="InterPro" id="IPR020095">
    <property type="entry name" value="PsdUridine_synth_TruA_C"/>
</dbReference>
<dbReference type="EC" id="5.4.99.12" evidence="4"/>
<dbReference type="PANTHER" id="PTHR11142:SF0">
    <property type="entry name" value="TRNA PSEUDOURIDINE SYNTHASE-LIKE 1"/>
    <property type="match status" value="1"/>
</dbReference>
<evidence type="ECO:0000256" key="5">
    <source>
        <dbReference type="PIRSR" id="PIRSR001430-1"/>
    </source>
</evidence>
<evidence type="ECO:0000313" key="9">
    <source>
        <dbReference type="EMBL" id="AXI03250.1"/>
    </source>
</evidence>
<comment type="caution">
    <text evidence="4">Lacks conserved residue(s) required for the propagation of feature annotation.</text>
</comment>
<dbReference type="GO" id="GO:0160147">
    <property type="term" value="F:tRNA pseudouridine(38-40) synthase activity"/>
    <property type="evidence" value="ECO:0007669"/>
    <property type="project" value="UniProtKB-EC"/>
</dbReference>
<dbReference type="EMBL" id="CP031222">
    <property type="protein sequence ID" value="AXI03250.1"/>
    <property type="molecule type" value="Genomic_DNA"/>
</dbReference>
<feature type="binding site" evidence="4 6">
    <location>
        <position position="111"/>
    </location>
    <ligand>
        <name>substrate</name>
    </ligand>
</feature>
<dbReference type="KEGG" id="mbah:HYN46_10600"/>
<evidence type="ECO:0000259" key="8">
    <source>
        <dbReference type="Pfam" id="PF01416"/>
    </source>
</evidence>
<keyword evidence="3 4" id="KW-0413">Isomerase</keyword>
<dbReference type="GO" id="GO:0031119">
    <property type="term" value="P:tRNA pseudouridine synthesis"/>
    <property type="evidence" value="ECO:0007669"/>
    <property type="project" value="UniProtKB-UniRule"/>
</dbReference>
<evidence type="ECO:0000256" key="7">
    <source>
        <dbReference type="RuleBase" id="RU003792"/>
    </source>
</evidence>
<dbReference type="CDD" id="cd02570">
    <property type="entry name" value="PseudoU_synth_EcTruA"/>
    <property type="match status" value="1"/>
</dbReference>